<dbReference type="EMBL" id="JADJEV010000002">
    <property type="protein sequence ID" value="MBK6972104.1"/>
    <property type="molecule type" value="Genomic_DNA"/>
</dbReference>
<proteinExistence type="predicted"/>
<organism evidence="1 2">
    <name type="scientific">Candidatus Methylophosphatis roskildensis</name>
    <dbReference type="NCBI Taxonomy" id="2899263"/>
    <lineage>
        <taxon>Bacteria</taxon>
        <taxon>Pseudomonadati</taxon>
        <taxon>Pseudomonadota</taxon>
        <taxon>Betaproteobacteria</taxon>
        <taxon>Nitrosomonadales</taxon>
        <taxon>Sterolibacteriaceae</taxon>
        <taxon>Candidatus Methylophosphatis</taxon>
    </lineage>
</organism>
<reference evidence="1" key="1">
    <citation type="submission" date="2020-10" db="EMBL/GenBank/DDBJ databases">
        <title>Connecting structure to function with the recovery of over 1000 high-quality activated sludge metagenome-assembled genomes encoding full-length rRNA genes using long-read sequencing.</title>
        <authorList>
            <person name="Singleton C.M."/>
            <person name="Petriglieri F."/>
            <person name="Kristensen J.M."/>
            <person name="Kirkegaard R.H."/>
            <person name="Michaelsen T.Y."/>
            <person name="Andersen M.H."/>
            <person name="Karst S.M."/>
            <person name="Dueholm M.S."/>
            <person name="Nielsen P.H."/>
            <person name="Albertsen M."/>
        </authorList>
    </citation>
    <scope>NUCLEOTIDE SEQUENCE</scope>
    <source>
        <strain evidence="1">Bjer_18-Q3-R1-45_BAT3C.347</strain>
    </source>
</reference>
<dbReference type="AlphaFoldDB" id="A0A9D7E0W0"/>
<dbReference type="InterPro" id="IPR015001">
    <property type="entry name" value="DUF1850"/>
</dbReference>
<dbReference type="Proteomes" id="UP000807785">
    <property type="component" value="Unassembled WGS sequence"/>
</dbReference>
<dbReference type="Pfam" id="PF08905">
    <property type="entry name" value="DUF1850"/>
    <property type="match status" value="1"/>
</dbReference>
<comment type="caution">
    <text evidence="1">The sequence shown here is derived from an EMBL/GenBank/DDBJ whole genome shotgun (WGS) entry which is preliminary data.</text>
</comment>
<accession>A0A9D7E0W0</accession>
<evidence type="ECO:0000313" key="1">
    <source>
        <dbReference type="EMBL" id="MBK6972104.1"/>
    </source>
</evidence>
<sequence>MTLCVWAGAALLATLPISDFTLAWTHSIEKIRWEEDWRISPAGLEIVEARIRGTGAGMEPPAGAELRDGIWHYHPAIGVQAFIELARSSEVPDYEFCVSGKCRTLSQAIPGLGIATSAKLIACPENDKANRSDRKQ</sequence>
<protein>
    <submittedName>
        <fullName evidence="1">DUF1850 domain-containing protein</fullName>
    </submittedName>
</protein>
<evidence type="ECO:0000313" key="2">
    <source>
        <dbReference type="Proteomes" id="UP000807785"/>
    </source>
</evidence>
<gene>
    <name evidence="1" type="ORF">IPH26_03835</name>
</gene>
<name>A0A9D7E0W0_9PROT</name>